<dbReference type="Pfam" id="PF01343">
    <property type="entry name" value="Peptidase_S49"/>
    <property type="match status" value="1"/>
</dbReference>
<reference evidence="7 8" key="2">
    <citation type="journal article" date="2016" name="Stand. Genomic Sci.">
        <title>Complete genome sequence of 'Halanaeroarchaeum sulfurireducens' M27-SA2, a sulfur-reducing and acetate-oxidizing haloarchaeon from the deep-sea hypersaline anoxic lake Medee.</title>
        <authorList>
            <person name="Messina E."/>
            <person name="Sorokin D.Y."/>
            <person name="Kublanov I.V."/>
            <person name="Toshchakov S."/>
            <person name="Lopatina A."/>
            <person name="Arcadi E."/>
            <person name="Smedile F."/>
            <person name="La Spada G."/>
            <person name="La Cono V."/>
            <person name="Yakimov M.M."/>
        </authorList>
    </citation>
    <scope>NUCLEOTIDE SEQUENCE [LARGE SCALE GENOMIC DNA]</scope>
    <source>
        <strain evidence="7 8">M27-SA2</strain>
    </source>
</reference>
<organism evidence="7 8">
    <name type="scientific">Halanaeroarchaeum sulfurireducens</name>
    <dbReference type="NCBI Taxonomy" id="1604004"/>
    <lineage>
        <taxon>Archaea</taxon>
        <taxon>Methanobacteriati</taxon>
        <taxon>Methanobacteriota</taxon>
        <taxon>Stenosarchaea group</taxon>
        <taxon>Halobacteria</taxon>
        <taxon>Halobacteriales</taxon>
        <taxon>Halobacteriaceae</taxon>
        <taxon>Halanaeroarchaeum</taxon>
    </lineage>
</organism>
<dbReference type="STRING" id="1604004.HLASA_0678"/>
<evidence type="ECO:0000256" key="4">
    <source>
        <dbReference type="ARBA" id="ARBA00022825"/>
    </source>
</evidence>
<evidence type="ECO:0000256" key="2">
    <source>
        <dbReference type="ARBA" id="ARBA00022670"/>
    </source>
</evidence>
<keyword evidence="5" id="KW-1133">Transmembrane helix</keyword>
<name>A0A0N9N366_9EURY</name>
<dbReference type="GeneID" id="26010043"/>
<feature type="transmembrane region" description="Helical" evidence="5">
    <location>
        <begin position="38"/>
        <end position="57"/>
    </location>
</feature>
<dbReference type="InterPro" id="IPR029045">
    <property type="entry name" value="ClpP/crotonase-like_dom_sf"/>
</dbReference>
<dbReference type="EMBL" id="CP011564">
    <property type="protein sequence ID" value="ALG81579.1"/>
    <property type="molecule type" value="Genomic_DNA"/>
</dbReference>
<evidence type="ECO:0000256" key="3">
    <source>
        <dbReference type="ARBA" id="ARBA00022801"/>
    </source>
</evidence>
<evidence type="ECO:0000256" key="5">
    <source>
        <dbReference type="SAM" id="Phobius"/>
    </source>
</evidence>
<dbReference type="RefSeq" id="WP_054519558.1">
    <property type="nucleotide sequence ID" value="NZ_CP011564.1"/>
</dbReference>
<dbReference type="CDD" id="cd07023">
    <property type="entry name" value="S49_Sppa_N_C"/>
    <property type="match status" value="1"/>
</dbReference>
<dbReference type="InterPro" id="IPR047272">
    <property type="entry name" value="S49_SppA_C"/>
</dbReference>
<keyword evidence="3" id="KW-0378">Hydrolase</keyword>
<dbReference type="SUPFAM" id="SSF52096">
    <property type="entry name" value="ClpP/crotonase"/>
    <property type="match status" value="1"/>
</dbReference>
<keyword evidence="5" id="KW-0812">Transmembrane</keyword>
<evidence type="ECO:0000259" key="6">
    <source>
        <dbReference type="Pfam" id="PF01343"/>
    </source>
</evidence>
<keyword evidence="5" id="KW-0472">Membrane</keyword>
<dbReference type="KEGG" id="hsf:HLASA_0678"/>
<comment type="similarity">
    <text evidence="1">Belongs to the peptidase S49 family.</text>
</comment>
<feature type="domain" description="Peptidase S49" evidence="6">
    <location>
        <begin position="141"/>
        <end position="279"/>
    </location>
</feature>
<sequence>MTSTGSRLAQTAIIGGGAVFAAVAGFVVFVTVPDGNVARLFGVVLALSTAILGLRLGREYADALVARYNVARVSVEGPIANRPGGLPTKPVAVTARDVVEQIETADADSHVRARLVSLDTPGGEIVPSDDIRRAVEDFDGPTVAYATGTCASGGYWIASGSDHVVAREGSLVGSIGVIASRVTGEGLLDSLGLTYERLVAGEYKDAGIPLRDMNDAEREYLQGIVDDYYETFVDRVTAGRDLDEEAVRETKAQVFLGQEALERGLVDELGADDAVEAWVSDEIGDAVEIRDFEPKLGLSERLRMGAERVTFALGAGLASTLADDDTASSFEFR</sequence>
<dbReference type="GO" id="GO:0006508">
    <property type="term" value="P:proteolysis"/>
    <property type="evidence" value="ECO:0007669"/>
    <property type="project" value="UniProtKB-KW"/>
</dbReference>
<dbReference type="Proteomes" id="UP000060390">
    <property type="component" value="Chromosome"/>
</dbReference>
<dbReference type="InterPro" id="IPR004635">
    <property type="entry name" value="Pept_S49_SppA"/>
</dbReference>
<dbReference type="PATRIC" id="fig|1604004.5.peg.712"/>
<accession>A0A0N9N366</accession>
<dbReference type="PANTHER" id="PTHR42987:SF4">
    <property type="entry name" value="PROTEASE SOHB-RELATED"/>
    <property type="match status" value="1"/>
</dbReference>
<dbReference type="NCBIfam" id="TIGR00706">
    <property type="entry name" value="SppA_dom"/>
    <property type="match status" value="1"/>
</dbReference>
<feature type="transmembrane region" description="Helical" evidence="5">
    <location>
        <begin position="12"/>
        <end position="32"/>
    </location>
</feature>
<gene>
    <name evidence="7" type="primary">sppA</name>
    <name evidence="7" type="ORF">HLASA_0678</name>
</gene>
<dbReference type="PANTHER" id="PTHR42987">
    <property type="entry name" value="PEPTIDASE S49"/>
    <property type="match status" value="1"/>
</dbReference>
<proteinExistence type="inferred from homology"/>
<keyword evidence="2" id="KW-0645">Protease</keyword>
<dbReference type="InterPro" id="IPR002142">
    <property type="entry name" value="Peptidase_S49"/>
</dbReference>
<evidence type="ECO:0000313" key="7">
    <source>
        <dbReference type="EMBL" id="ALG81579.1"/>
    </source>
</evidence>
<protein>
    <submittedName>
        <fullName evidence="7">Signal peptide peptidase SppA</fullName>
    </submittedName>
</protein>
<dbReference type="AlphaFoldDB" id="A0A0N9N366"/>
<dbReference type="Gene3D" id="6.20.330.10">
    <property type="match status" value="1"/>
</dbReference>
<keyword evidence="4" id="KW-0720">Serine protease</keyword>
<dbReference type="Gene3D" id="3.90.226.10">
    <property type="entry name" value="2-enoyl-CoA Hydratase, Chain A, domain 1"/>
    <property type="match status" value="1"/>
</dbReference>
<dbReference type="GO" id="GO:0008236">
    <property type="term" value="F:serine-type peptidase activity"/>
    <property type="evidence" value="ECO:0007669"/>
    <property type="project" value="UniProtKB-KW"/>
</dbReference>
<reference evidence="8" key="1">
    <citation type="submission" date="2015-05" db="EMBL/GenBank/DDBJ databases">
        <title>Complete genome sequence of Halanaeroarchaeum sulfurireducens type strain M27-SA2, a sulfate-reducer haloarchaeon from marine anoxic lake Medee.</title>
        <authorList>
            <person name="Messina E."/>
            <person name="Kublanov I.V."/>
            <person name="Toshchakov S."/>
            <person name="Arcadi E."/>
            <person name="La Spada G."/>
            <person name="La Cono V."/>
            <person name="Yakimov M.M."/>
        </authorList>
    </citation>
    <scope>NUCLEOTIDE SEQUENCE [LARGE SCALE GENOMIC DNA]</scope>
    <source>
        <strain evidence="8">M27-SA2</strain>
    </source>
</reference>
<evidence type="ECO:0000313" key="8">
    <source>
        <dbReference type="Proteomes" id="UP000060390"/>
    </source>
</evidence>
<evidence type="ECO:0000256" key="1">
    <source>
        <dbReference type="ARBA" id="ARBA00008683"/>
    </source>
</evidence>